<dbReference type="PROSITE" id="PS51257">
    <property type="entry name" value="PROKAR_LIPOPROTEIN"/>
    <property type="match status" value="1"/>
</dbReference>
<feature type="transmembrane region" description="Helical" evidence="2">
    <location>
        <begin position="7"/>
        <end position="30"/>
    </location>
</feature>
<keyword evidence="2" id="KW-0812">Transmembrane</keyword>
<keyword evidence="2" id="KW-0472">Membrane</keyword>
<dbReference type="STRING" id="4565.A0A3B6HU53"/>
<feature type="compositionally biased region" description="Basic and acidic residues" evidence="1">
    <location>
        <begin position="323"/>
        <end position="349"/>
    </location>
</feature>
<feature type="region of interest" description="Disordered" evidence="1">
    <location>
        <begin position="282"/>
        <end position="349"/>
    </location>
</feature>
<protein>
    <recommendedName>
        <fullName evidence="5">Transmembrane protein</fullName>
    </recommendedName>
</protein>
<dbReference type="Proteomes" id="UP000019116">
    <property type="component" value="Chromosome 4A"/>
</dbReference>
<proteinExistence type="predicted"/>
<dbReference type="Gene3D" id="2.100.10.30">
    <property type="entry name" value="Jacalin-like lectin domain"/>
    <property type="match status" value="1"/>
</dbReference>
<dbReference type="Gramene" id="TraesWEE_scaffold_089023_01G000100.1">
    <property type="protein sequence ID" value="TraesWEE_scaffold_089023_01G000100.1"/>
    <property type="gene ID" value="TraesWEE_scaffold_089023_01G000100"/>
</dbReference>
<dbReference type="Gramene" id="TraesCS4A03G0511500.1">
    <property type="protein sequence ID" value="TraesCS4A03G0511500.1.CDS"/>
    <property type="gene ID" value="TraesCS4A03G0511500"/>
</dbReference>
<dbReference type="InterPro" id="IPR036404">
    <property type="entry name" value="Jacalin-like_lectin_dom_sf"/>
</dbReference>
<evidence type="ECO:0000256" key="2">
    <source>
        <dbReference type="SAM" id="Phobius"/>
    </source>
</evidence>
<evidence type="ECO:0000256" key="1">
    <source>
        <dbReference type="SAM" id="MobiDB-lite"/>
    </source>
</evidence>
<dbReference type="Gramene" id="TraesRN4A0100521100.1">
    <property type="protein sequence ID" value="TraesRN4A0100521100.1"/>
    <property type="gene ID" value="TraesRN4A0100521100"/>
</dbReference>
<dbReference type="AlphaFoldDB" id="A0A3B6HU53"/>
<dbReference type="Gramene" id="TraesCLE_scaffold_023048_01G000100.1">
    <property type="protein sequence ID" value="TraesCLE_scaffold_023048_01G000100.1"/>
    <property type="gene ID" value="TraesCLE_scaffold_023048_01G000100"/>
</dbReference>
<feature type="compositionally biased region" description="Acidic residues" evidence="1">
    <location>
        <begin position="282"/>
        <end position="297"/>
    </location>
</feature>
<evidence type="ECO:0000313" key="3">
    <source>
        <dbReference type="EnsemblPlants" id="TraesCS4A02G190900.1"/>
    </source>
</evidence>
<keyword evidence="2" id="KW-1133">Transmembrane helix</keyword>
<organism evidence="3">
    <name type="scientific">Triticum aestivum</name>
    <name type="common">Wheat</name>
    <dbReference type="NCBI Taxonomy" id="4565"/>
    <lineage>
        <taxon>Eukaryota</taxon>
        <taxon>Viridiplantae</taxon>
        <taxon>Streptophyta</taxon>
        <taxon>Embryophyta</taxon>
        <taxon>Tracheophyta</taxon>
        <taxon>Spermatophyta</taxon>
        <taxon>Magnoliopsida</taxon>
        <taxon>Liliopsida</taxon>
        <taxon>Poales</taxon>
        <taxon>Poaceae</taxon>
        <taxon>BOP clade</taxon>
        <taxon>Pooideae</taxon>
        <taxon>Triticodae</taxon>
        <taxon>Triticeae</taxon>
        <taxon>Triticinae</taxon>
        <taxon>Triticum</taxon>
    </lineage>
</organism>
<sequence>MARFNGATVFLIIIATVSVYSCAIIAGAALGRTLDSSATTKQTPSDRTLRVSVSFRGLAKDFAKELWGGNHREGRSGRALAGAGDGTAVLSSSPASVSLSPRANRAAAADRESALQPMPVANYTQVNSRVRDDVHTRAAARPWSRHSNFSDEITDEKRPGGRGVIKVGPWGGSGGAPFYMRGGRGVSAPRVRSVTLQYTDNAIHSFYQSSDEPVVKLTLERAEGGGQSRARLTALDLMRSLAVTEESPPNYAQPESGAGSREFYVPPATHFIATVDDLIDMPDYTSEDIDGVDDDARDEQGQDPPFTGRCTATSTYNVYMVDTPKEDDGEGRKDSVEEKPVEAPPKRRR</sequence>
<reference evidence="3" key="1">
    <citation type="submission" date="2018-08" db="EMBL/GenBank/DDBJ databases">
        <authorList>
            <person name="Rossello M."/>
        </authorList>
    </citation>
    <scope>NUCLEOTIDE SEQUENCE [LARGE SCALE GENOMIC DNA]</scope>
    <source>
        <strain evidence="3">cv. Chinese Spring</strain>
    </source>
</reference>
<dbReference type="EnsemblPlants" id="TraesCS4A02G190900.1">
    <property type="protein sequence ID" value="TraesCS4A02G190900.1"/>
    <property type="gene ID" value="TraesCS4A02G190900"/>
</dbReference>
<dbReference type="OrthoDB" id="630385at2759"/>
<dbReference type="Gramene" id="TraesCS4A02G190900.1">
    <property type="protein sequence ID" value="TraesCS4A02G190900.1"/>
    <property type="gene ID" value="TraesCS4A02G190900"/>
</dbReference>
<dbReference type="Gramene" id="TraesCAD_scaffold_071213_01G000100.1">
    <property type="protein sequence ID" value="TraesCAD_scaffold_071213_01G000100.1"/>
    <property type="gene ID" value="TraesCAD_scaffold_071213_01G000100"/>
</dbReference>
<keyword evidence="4" id="KW-1185">Reference proteome</keyword>
<reference evidence="3" key="2">
    <citation type="submission" date="2018-10" db="UniProtKB">
        <authorList>
            <consortium name="EnsemblPlants"/>
        </authorList>
    </citation>
    <scope>IDENTIFICATION</scope>
</reference>
<evidence type="ECO:0000313" key="4">
    <source>
        <dbReference type="Proteomes" id="UP000019116"/>
    </source>
</evidence>
<evidence type="ECO:0008006" key="5">
    <source>
        <dbReference type="Google" id="ProtNLM"/>
    </source>
</evidence>
<dbReference type="OMA" id="HAFSYEY"/>
<accession>A0A3B6HU53</accession>
<name>A0A3B6HU53_WHEAT</name>